<name>A0A1S3JDB9_LINAN</name>
<feature type="region of interest" description="Disordered" evidence="1">
    <location>
        <begin position="170"/>
        <end position="203"/>
    </location>
</feature>
<dbReference type="PANTHER" id="PTHR28586">
    <property type="entry name" value="PROTEIN PAXX"/>
    <property type="match status" value="1"/>
</dbReference>
<gene>
    <name evidence="3" type="primary">LOC106171910</name>
</gene>
<dbReference type="CDD" id="cd22286">
    <property type="entry name" value="HD_PAXX_N"/>
    <property type="match status" value="1"/>
</dbReference>
<dbReference type="InterPro" id="IPR027873">
    <property type="entry name" value="PAXX"/>
</dbReference>
<dbReference type="GO" id="GO:0006303">
    <property type="term" value="P:double-strand break repair via nonhomologous end joining"/>
    <property type="evidence" value="ECO:0007669"/>
    <property type="project" value="InterPro"/>
</dbReference>
<dbReference type="OrthoDB" id="5969703at2759"/>
<dbReference type="Pfam" id="PF15384">
    <property type="entry name" value="PAXX"/>
    <property type="match status" value="1"/>
</dbReference>
<dbReference type="AlphaFoldDB" id="A0A1S3JDB9"/>
<dbReference type="PANTHER" id="PTHR28586:SF1">
    <property type="entry name" value="PROTEIN PAXX"/>
    <property type="match status" value="1"/>
</dbReference>
<dbReference type="GO" id="GO:0005634">
    <property type="term" value="C:nucleus"/>
    <property type="evidence" value="ECO:0007669"/>
    <property type="project" value="TreeGrafter"/>
</dbReference>
<keyword evidence="2" id="KW-1185">Reference proteome</keyword>
<dbReference type="KEGG" id="lak:106171910"/>
<dbReference type="InterPro" id="IPR054134">
    <property type="entry name" value="PAXX_N"/>
</dbReference>
<evidence type="ECO:0000313" key="2">
    <source>
        <dbReference type="Proteomes" id="UP000085678"/>
    </source>
</evidence>
<dbReference type="GO" id="GO:0035861">
    <property type="term" value="C:site of double-strand break"/>
    <property type="evidence" value="ECO:0007669"/>
    <property type="project" value="TreeGrafter"/>
</dbReference>
<evidence type="ECO:0000256" key="1">
    <source>
        <dbReference type="SAM" id="MobiDB-lite"/>
    </source>
</evidence>
<evidence type="ECO:0000313" key="3">
    <source>
        <dbReference type="RefSeq" id="XP_013407884.1"/>
    </source>
</evidence>
<dbReference type="GO" id="GO:0070419">
    <property type="term" value="C:nonhomologous end joining complex"/>
    <property type="evidence" value="ECO:0007669"/>
    <property type="project" value="TreeGrafter"/>
</dbReference>
<dbReference type="OMA" id="ANVWSVE"/>
<dbReference type="STRING" id="7574.A0A1S3JDB9"/>
<dbReference type="GO" id="GO:0060090">
    <property type="term" value="F:molecular adaptor activity"/>
    <property type="evidence" value="ECO:0007669"/>
    <property type="project" value="TreeGrafter"/>
</dbReference>
<dbReference type="InParanoid" id="A0A1S3JDB9"/>
<protein>
    <submittedName>
        <fullName evidence="3">Uncharacterized protein LOC106171910</fullName>
    </submittedName>
</protein>
<dbReference type="GeneID" id="106171910"/>
<organism evidence="2 3">
    <name type="scientific">Lingula anatina</name>
    <name type="common">Brachiopod</name>
    <name type="synonym">Lingula unguis</name>
    <dbReference type="NCBI Taxonomy" id="7574"/>
    <lineage>
        <taxon>Eukaryota</taxon>
        <taxon>Metazoa</taxon>
        <taxon>Spiralia</taxon>
        <taxon>Lophotrochozoa</taxon>
        <taxon>Brachiopoda</taxon>
        <taxon>Linguliformea</taxon>
        <taxon>Lingulata</taxon>
        <taxon>Lingulida</taxon>
        <taxon>Linguloidea</taxon>
        <taxon>Lingulidae</taxon>
        <taxon>Lingula</taxon>
    </lineage>
</organism>
<dbReference type="RefSeq" id="XP_013407884.1">
    <property type="nucleotide sequence ID" value="XM_013552430.1"/>
</dbReference>
<dbReference type="Proteomes" id="UP000085678">
    <property type="component" value="Unplaced"/>
</dbReference>
<reference evidence="3" key="1">
    <citation type="submission" date="2025-08" db="UniProtKB">
        <authorList>
            <consortium name="RefSeq"/>
        </authorList>
    </citation>
    <scope>IDENTIFICATION</scope>
    <source>
        <tissue evidence="3">Gonads</tissue>
    </source>
</reference>
<sequence length="203" mass="22719">MPGFRELLREHGLNEVYKVTESLAGRYLVFMRVTGDKWVLCVSNGCDVWKTELNKEELEAERDVADFKSLEEYLTRFSQSFQRGEMTVSCMGKKATLEVGLGISSLSLDLYEASAAERKEEIQTLLFFLASTAHSLEIELKKSKDMVEGLQHQIGKASNSNTAFVDLDKKRGSQTKAKPKQPGMSVINPSSKKRKAAQGVVFD</sequence>
<accession>A0A1S3JDB9</accession>
<proteinExistence type="predicted"/>